<keyword evidence="4 7" id="KW-0472">Membrane</keyword>
<keyword evidence="6 7" id="KW-0961">Cell wall biogenesis/degradation</keyword>
<proteinExistence type="inferred from homology"/>
<dbReference type="InterPro" id="IPR003770">
    <property type="entry name" value="MLTG-like"/>
</dbReference>
<evidence type="ECO:0000313" key="10">
    <source>
        <dbReference type="Proteomes" id="UP000054537"/>
    </source>
</evidence>
<name>A0A0A6X475_ACTUT</name>
<keyword evidence="5 7" id="KW-0456">Lyase</keyword>
<dbReference type="GO" id="GO:0071555">
    <property type="term" value="P:cell wall organization"/>
    <property type="evidence" value="ECO:0007669"/>
    <property type="project" value="UniProtKB-KW"/>
</dbReference>
<dbReference type="EC" id="4.2.2.29" evidence="7"/>
<dbReference type="eggNOG" id="COG1559">
    <property type="taxonomic scope" value="Bacteria"/>
</dbReference>
<comment type="function">
    <text evidence="7">Functions as a peptidoglycan terminase that cleaves nascent peptidoglycan strands endolytically to terminate their elongation.</text>
</comment>
<evidence type="ECO:0000256" key="7">
    <source>
        <dbReference type="HAMAP-Rule" id="MF_02065"/>
    </source>
</evidence>
<comment type="catalytic activity">
    <reaction evidence="7">
        <text>a peptidoglycan chain = a peptidoglycan chain with N-acetyl-1,6-anhydromuramyl-[peptide] at the reducing end + a peptidoglycan chain with N-acetylglucosamine at the non-reducing end.</text>
        <dbReference type="EC" id="4.2.2.29"/>
    </reaction>
</comment>
<feature type="region of interest" description="Disordered" evidence="8">
    <location>
        <begin position="1"/>
        <end position="22"/>
    </location>
</feature>
<protein>
    <recommendedName>
        <fullName evidence="7">Endolytic murein transglycosylase</fullName>
        <ecNumber evidence="7">4.2.2.29</ecNumber>
    </recommendedName>
    <alternativeName>
        <fullName evidence="7">Peptidoglycan lytic transglycosylase</fullName>
    </alternativeName>
    <alternativeName>
        <fullName evidence="7">Peptidoglycan polymerization terminase</fullName>
    </alternativeName>
</protein>
<dbReference type="OrthoDB" id="9814591at2"/>
<evidence type="ECO:0000256" key="4">
    <source>
        <dbReference type="ARBA" id="ARBA00023136"/>
    </source>
</evidence>
<dbReference type="GO" id="GO:0005886">
    <property type="term" value="C:plasma membrane"/>
    <property type="evidence" value="ECO:0007669"/>
    <property type="project" value="UniProtKB-SubCell"/>
</dbReference>
<dbReference type="PANTHER" id="PTHR30518">
    <property type="entry name" value="ENDOLYTIC MUREIN TRANSGLYCOSYLASE"/>
    <property type="match status" value="1"/>
</dbReference>
<keyword evidence="3 7" id="KW-1133">Transmembrane helix</keyword>
<feature type="site" description="Important for catalytic activity" evidence="7">
    <location>
        <position position="262"/>
    </location>
</feature>
<dbReference type="PANTHER" id="PTHR30518:SF2">
    <property type="entry name" value="ENDOLYTIC MUREIN TRANSGLYCOSYLASE"/>
    <property type="match status" value="1"/>
</dbReference>
<comment type="subcellular location">
    <subcellularLocation>
        <location evidence="7">Cell membrane</location>
        <topology evidence="7">Single-pass membrane protein</topology>
    </subcellularLocation>
</comment>
<dbReference type="EMBL" id="JRTT01000034">
    <property type="protein sequence ID" value="KHD74902.1"/>
    <property type="molecule type" value="Genomic_DNA"/>
</dbReference>
<evidence type="ECO:0000256" key="6">
    <source>
        <dbReference type="ARBA" id="ARBA00023316"/>
    </source>
</evidence>
<sequence>MIGEMEELKYEDNPDPGRWRHRKKEGAGRSVLALVMVLALFGVLGGGAWFAYDRYGGAFFAADYDGPGTGEVIVKVEKDQFAPAIGKTLESAGVVKSAQAFVNAAKDNPDSQNIQVGSYKLKKEMKASDALLMLLDRKNLAVEGVTIPEGWTKMQVFAALSKESGIPVKEFEAAAKDISKLGVPAAWLVRKDGKTVDKANIEGFLYPATYEIPEKATAADILKMMIKNFNAEMTKLNFAAGAAKLNISPYEALVAASIAQVEALLPEDMGPVARVLYNRAYSGDFPCNCLQLDSTVNYWLRLNGKEGKSSEKLTIDEMHSEDNPYRYNAPGMTIGPISNPGEYALKGAITAPKSPYFFFVTVDKKGRTAYGKTYAEHQANIKVACKNGIPICNN</sequence>
<evidence type="ECO:0000313" key="9">
    <source>
        <dbReference type="EMBL" id="KHD74902.1"/>
    </source>
</evidence>
<keyword evidence="2 7" id="KW-0812">Transmembrane</keyword>
<reference evidence="9 10" key="1">
    <citation type="submission" date="2014-10" db="EMBL/GenBank/DDBJ databases">
        <title>Draft genome sequence of Actinoplanes utahensis NRRL 12052.</title>
        <authorList>
            <person name="Velasco-Bucheli B."/>
            <person name="del Cerro C."/>
            <person name="Hormigo D."/>
            <person name="Garcia J.L."/>
            <person name="Acebal C."/>
            <person name="Arroyo M."/>
            <person name="de la Mata I."/>
        </authorList>
    </citation>
    <scope>NUCLEOTIDE SEQUENCE [LARGE SCALE GENOMIC DNA]</scope>
    <source>
        <strain evidence="9 10">NRRL 12052</strain>
    </source>
</reference>
<keyword evidence="10" id="KW-1185">Reference proteome</keyword>
<feature type="transmembrane region" description="Helical" evidence="7">
    <location>
        <begin position="31"/>
        <end position="52"/>
    </location>
</feature>
<organism evidence="9 10">
    <name type="scientific">Actinoplanes utahensis</name>
    <dbReference type="NCBI Taxonomy" id="1869"/>
    <lineage>
        <taxon>Bacteria</taxon>
        <taxon>Bacillati</taxon>
        <taxon>Actinomycetota</taxon>
        <taxon>Actinomycetes</taxon>
        <taxon>Micromonosporales</taxon>
        <taxon>Micromonosporaceae</taxon>
        <taxon>Actinoplanes</taxon>
    </lineage>
</organism>
<gene>
    <name evidence="7" type="primary">mltG</name>
    <name evidence="9" type="ORF">MB27_25830</name>
</gene>
<evidence type="ECO:0000256" key="5">
    <source>
        <dbReference type="ARBA" id="ARBA00023239"/>
    </source>
</evidence>
<evidence type="ECO:0000256" key="8">
    <source>
        <dbReference type="SAM" id="MobiDB-lite"/>
    </source>
</evidence>
<dbReference type="Proteomes" id="UP000054537">
    <property type="component" value="Unassembled WGS sequence"/>
</dbReference>
<accession>A0A0A6X475</accession>
<dbReference type="HAMAP" id="MF_02065">
    <property type="entry name" value="MltG"/>
    <property type="match status" value="1"/>
</dbReference>
<dbReference type="Pfam" id="PF02618">
    <property type="entry name" value="YceG"/>
    <property type="match status" value="1"/>
</dbReference>
<comment type="caution">
    <text evidence="9">The sequence shown here is derived from an EMBL/GenBank/DDBJ whole genome shotgun (WGS) entry which is preliminary data.</text>
</comment>
<dbReference type="Gene3D" id="3.30.1490.480">
    <property type="entry name" value="Endolytic murein transglycosylase"/>
    <property type="match status" value="1"/>
</dbReference>
<dbReference type="GO" id="GO:0008932">
    <property type="term" value="F:lytic endotransglycosylase activity"/>
    <property type="evidence" value="ECO:0007669"/>
    <property type="project" value="UniProtKB-UniRule"/>
</dbReference>
<dbReference type="STRING" id="1869.MB27_25830"/>
<dbReference type="GO" id="GO:0009252">
    <property type="term" value="P:peptidoglycan biosynthetic process"/>
    <property type="evidence" value="ECO:0007669"/>
    <property type="project" value="UniProtKB-UniRule"/>
</dbReference>
<dbReference type="NCBIfam" id="TIGR00247">
    <property type="entry name" value="endolytic transglycosylase MltG"/>
    <property type="match status" value="1"/>
</dbReference>
<feature type="compositionally biased region" description="Basic and acidic residues" evidence="8">
    <location>
        <begin position="1"/>
        <end position="18"/>
    </location>
</feature>
<evidence type="ECO:0000256" key="2">
    <source>
        <dbReference type="ARBA" id="ARBA00022692"/>
    </source>
</evidence>
<evidence type="ECO:0000256" key="3">
    <source>
        <dbReference type="ARBA" id="ARBA00022989"/>
    </source>
</evidence>
<evidence type="ECO:0000256" key="1">
    <source>
        <dbReference type="ARBA" id="ARBA00022475"/>
    </source>
</evidence>
<dbReference type="AlphaFoldDB" id="A0A0A6X475"/>
<keyword evidence="1 7" id="KW-1003">Cell membrane</keyword>
<comment type="similarity">
    <text evidence="7">Belongs to the transglycosylase MltG family.</text>
</comment>